<accession>A0AAV8TNA0</accession>
<sequence length="92" mass="10601">MLSGSRSLTKVFFLYIFYQRLSDRSRMKLLHWDLCLGTSDQASFPSIVAFPLTYLFKHELCLTTPRAVGHEEIGVMMKDFLTAFSLLLFSLT</sequence>
<protein>
    <submittedName>
        <fullName evidence="1">Uncharacterized protein</fullName>
    </submittedName>
</protein>
<comment type="caution">
    <text evidence="1">The sequence shown here is derived from an EMBL/GenBank/DDBJ whole genome shotgun (WGS) entry which is preliminary data.</text>
</comment>
<name>A0AAV8TNA0_9ROSI</name>
<dbReference type="AlphaFoldDB" id="A0AAV8TNA0"/>
<evidence type="ECO:0000313" key="1">
    <source>
        <dbReference type="EMBL" id="KAJ8768416.1"/>
    </source>
</evidence>
<reference evidence="1 2" key="1">
    <citation type="submission" date="2021-09" db="EMBL/GenBank/DDBJ databases">
        <title>Genomic insights and catalytic innovation underlie evolution of tropane alkaloids biosynthesis.</title>
        <authorList>
            <person name="Wang Y.-J."/>
            <person name="Tian T."/>
            <person name="Huang J.-P."/>
            <person name="Huang S.-X."/>
        </authorList>
    </citation>
    <scope>NUCLEOTIDE SEQUENCE [LARGE SCALE GENOMIC DNA]</scope>
    <source>
        <strain evidence="1">KIB-2018</strain>
        <tissue evidence="1">Leaf</tissue>
    </source>
</reference>
<proteinExistence type="predicted"/>
<keyword evidence="2" id="KW-1185">Reference proteome</keyword>
<dbReference type="EMBL" id="JAIWQS010000004">
    <property type="protein sequence ID" value="KAJ8768416.1"/>
    <property type="molecule type" value="Genomic_DNA"/>
</dbReference>
<gene>
    <name evidence="1" type="ORF">K2173_021569</name>
</gene>
<organism evidence="1 2">
    <name type="scientific">Erythroxylum novogranatense</name>
    <dbReference type="NCBI Taxonomy" id="1862640"/>
    <lineage>
        <taxon>Eukaryota</taxon>
        <taxon>Viridiplantae</taxon>
        <taxon>Streptophyta</taxon>
        <taxon>Embryophyta</taxon>
        <taxon>Tracheophyta</taxon>
        <taxon>Spermatophyta</taxon>
        <taxon>Magnoliopsida</taxon>
        <taxon>eudicotyledons</taxon>
        <taxon>Gunneridae</taxon>
        <taxon>Pentapetalae</taxon>
        <taxon>rosids</taxon>
        <taxon>fabids</taxon>
        <taxon>Malpighiales</taxon>
        <taxon>Erythroxylaceae</taxon>
        <taxon>Erythroxylum</taxon>
    </lineage>
</organism>
<evidence type="ECO:0000313" key="2">
    <source>
        <dbReference type="Proteomes" id="UP001159364"/>
    </source>
</evidence>
<dbReference type="Proteomes" id="UP001159364">
    <property type="component" value="Linkage Group LG04"/>
</dbReference>